<feature type="compositionally biased region" description="Low complexity" evidence="1">
    <location>
        <begin position="7"/>
        <end position="30"/>
    </location>
</feature>
<evidence type="ECO:0000256" key="1">
    <source>
        <dbReference type="SAM" id="MobiDB-lite"/>
    </source>
</evidence>
<accession>A0A7R9XUT5</accession>
<dbReference type="AlphaFoldDB" id="A0A7R9XUT5"/>
<feature type="compositionally biased region" description="Basic and acidic residues" evidence="1">
    <location>
        <begin position="34"/>
        <end position="46"/>
    </location>
</feature>
<proteinExistence type="predicted"/>
<organism evidence="2">
    <name type="scientific">Prasinoderma coloniale</name>
    <dbReference type="NCBI Taxonomy" id="156133"/>
    <lineage>
        <taxon>Eukaryota</taxon>
        <taxon>Viridiplantae</taxon>
        <taxon>Prasinodermophyta</taxon>
        <taxon>Prasinodermophyceae</taxon>
        <taxon>Prasinodermales</taxon>
        <taxon>Prasinodermaceae</taxon>
        <taxon>Prasinoderma</taxon>
    </lineage>
</organism>
<feature type="region of interest" description="Disordered" evidence="1">
    <location>
        <begin position="204"/>
        <end position="260"/>
    </location>
</feature>
<evidence type="ECO:0000313" key="2">
    <source>
        <dbReference type="EMBL" id="CAD8230027.1"/>
    </source>
</evidence>
<feature type="region of interest" description="Disordered" evidence="1">
    <location>
        <begin position="1"/>
        <end position="61"/>
    </location>
</feature>
<reference evidence="2" key="1">
    <citation type="submission" date="2021-01" db="EMBL/GenBank/DDBJ databases">
        <authorList>
            <person name="Corre E."/>
            <person name="Pelletier E."/>
            <person name="Niang G."/>
            <person name="Scheremetjew M."/>
            <person name="Finn R."/>
            <person name="Kale V."/>
            <person name="Holt S."/>
            <person name="Cochrane G."/>
            <person name="Meng A."/>
            <person name="Brown T."/>
            <person name="Cohen L."/>
        </authorList>
    </citation>
    <scope>NUCLEOTIDE SEQUENCE</scope>
    <source>
        <strain evidence="2">CCMP1413</strain>
    </source>
</reference>
<gene>
    <name evidence="2" type="ORF">PCOL08062_LOCUS1295</name>
</gene>
<protein>
    <submittedName>
        <fullName evidence="2">Uncharacterized protein</fullName>
    </submittedName>
</protein>
<name>A0A7R9XUT5_9VIRI</name>
<dbReference type="EMBL" id="HBDZ01001623">
    <property type="protein sequence ID" value="CAD8230027.1"/>
    <property type="molecule type" value="Transcribed_RNA"/>
</dbReference>
<sequence length="284" mass="28134">MRRAPTPVRSPSRAVAASSVRASAGAVAAGELGASHEEATEPRHDGLAQASSPARETMRSMLRAQAQAGTPLELAQNGASPARPMTSTAAAAAAAATERSTALREKVEAIVRAAIEERLSTVGALAAPPPPPPTQLALAGYAAASAPAMVLVSVQEHSTPASVTAELQPTTLFPGPTPSDTTPCASGYDSSALLVTTGARAGRISGSGSGSGGGGGDSDSCGNASTLPLAPKSAPVLARDDDAAPSASGGAITSKPAISVQKRKELMARLSAAKADRMNVMARA</sequence>
<feature type="compositionally biased region" description="Gly residues" evidence="1">
    <location>
        <begin position="205"/>
        <end position="217"/>
    </location>
</feature>